<feature type="domain" description="HTH-type transcriptional regulator Rgg C-terminal" evidence="2">
    <location>
        <begin position="32"/>
        <end position="195"/>
    </location>
</feature>
<keyword evidence="4" id="KW-1185">Reference proteome</keyword>
<dbReference type="Proteomes" id="UP000034513">
    <property type="component" value="Unassembled WGS sequence"/>
</dbReference>
<comment type="caution">
    <text evidence="3">The sequence shown here is derived from an EMBL/GenBank/DDBJ whole genome shotgun (WGS) entry which is preliminary data.</text>
</comment>
<organism evidence="3 4">
    <name type="scientific">Lactococcus lactis subsp. cremoris</name>
    <name type="common">Streptococcus cremoris</name>
    <dbReference type="NCBI Taxonomy" id="1359"/>
    <lineage>
        <taxon>Bacteria</taxon>
        <taxon>Bacillati</taxon>
        <taxon>Bacillota</taxon>
        <taxon>Bacilli</taxon>
        <taxon>Lactobacillales</taxon>
        <taxon>Streptococcaceae</taxon>
        <taxon>Lactococcus</taxon>
    </lineage>
</organism>
<reference evidence="3 4" key="1">
    <citation type="submission" date="2015-04" db="EMBL/GenBank/DDBJ databases">
        <title>Evaluation of non-dairy Lactococcus lactis with potential dairy applications reveals extensive phenotype-genotype disparity.</title>
        <authorList>
            <person name="Cavanagh D."/>
            <person name="Casey A."/>
            <person name="Altermann E."/>
            <person name="Cotter P."/>
            <person name="Fitzgerald G.F."/>
            <person name="McAuliffe O."/>
        </authorList>
    </citation>
    <scope>NUCLEOTIDE SEQUENCE [LARGE SCALE GENOMIC DNA]</scope>
    <source>
        <strain evidence="3 4">DPC6856</strain>
    </source>
</reference>
<evidence type="ECO:0000256" key="1">
    <source>
        <dbReference type="SAM" id="Coils"/>
    </source>
</evidence>
<evidence type="ECO:0000259" key="2">
    <source>
        <dbReference type="Pfam" id="PF21259"/>
    </source>
</evidence>
<dbReference type="Pfam" id="PF21259">
    <property type="entry name" value="Rgg_C"/>
    <property type="match status" value="1"/>
</dbReference>
<dbReference type="RefSeq" id="WP_134798162.1">
    <property type="nucleotide sequence ID" value="NZ_LAVW01000113.1"/>
</dbReference>
<dbReference type="EMBL" id="LAVW01000113">
    <property type="protein sequence ID" value="KKW72916.1"/>
    <property type="molecule type" value="Genomic_DNA"/>
</dbReference>
<evidence type="ECO:0000313" key="3">
    <source>
        <dbReference type="EMBL" id="KKW72916.1"/>
    </source>
</evidence>
<name>A0ABR5EH24_LACLC</name>
<feature type="coiled-coil region" evidence="1">
    <location>
        <begin position="9"/>
        <end position="36"/>
    </location>
</feature>
<proteinExistence type="predicted"/>
<protein>
    <submittedName>
        <fullName evidence="3">Transcriptional activator, Rgg/GadR/MutR family, C-terminal domain protein</fullName>
    </submittedName>
</protein>
<gene>
    <name evidence="3" type="ORF">VN93_1220</name>
</gene>
<evidence type="ECO:0000313" key="4">
    <source>
        <dbReference type="Proteomes" id="UP000034513"/>
    </source>
</evidence>
<dbReference type="NCBIfam" id="TIGR01716">
    <property type="entry name" value="RGG_Cterm"/>
    <property type="match status" value="1"/>
</dbReference>
<sequence>MTLRFKDNIKIEKYRIQGSRLELKKLEEEAKESGERLIGILAKSIYECLPEEEVEYITSYLYEVKNWGYTELYVLYLSLEQLNYKDIMYLIELIIEDHKRVLKIEKHRVRMYYILYKGSIELTRRGKKLAAYYLINRLDIPNDKEQMFAMNLRNLAYGYYLYHFEDKKEGSQLIRKALNIIEELCSVEFYLYFQKQYEHLCET</sequence>
<accession>A0ABR5EH24</accession>
<dbReference type="InterPro" id="IPR010057">
    <property type="entry name" value="Transcription_activator_Rgg_C"/>
</dbReference>
<keyword evidence="1" id="KW-0175">Coiled coil</keyword>